<reference evidence="2" key="1">
    <citation type="submission" date="2022-05" db="EMBL/GenBank/DDBJ databases">
        <title>An RpoN-dependent PEP-CTERM gene is involved in floc formation of an Aquincola tertiaricarbonis strain.</title>
        <authorList>
            <person name="Qiu D."/>
            <person name="Xia M."/>
        </authorList>
    </citation>
    <scope>NUCLEOTIDE SEQUENCE</scope>
    <source>
        <strain evidence="2">RN12</strain>
    </source>
</reference>
<dbReference type="CDD" id="cd03116">
    <property type="entry name" value="MobB"/>
    <property type="match status" value="1"/>
</dbReference>
<name>A0ABY4S5W9_AQUTE</name>
<dbReference type="EMBL" id="CP097636">
    <property type="protein sequence ID" value="URI08821.1"/>
    <property type="molecule type" value="Genomic_DNA"/>
</dbReference>
<sequence length="190" mass="20795">MAAVQAVPRFKLVGFAGPSNVGKTTLITGVLAALKARGLRVSVLKHAHKRFDVDTPGKDSWRHREAGAFEVLLASQKRLALLREYETEAEPSVHQLLAELSPCDWVLVEGFKHADLPKIEVRRAAAPQQLAPLYTDDPFVVALATDSPPPVPTSLPLLSIDDPGAVAQWLVESGDRFDYRPEHHLPDETA</sequence>
<accession>A0ABY4S5W9</accession>
<proteinExistence type="predicted"/>
<keyword evidence="3" id="KW-1185">Reference proteome</keyword>
<dbReference type="InterPro" id="IPR004435">
    <property type="entry name" value="MobB_dom"/>
</dbReference>
<evidence type="ECO:0000313" key="3">
    <source>
        <dbReference type="Proteomes" id="UP001056201"/>
    </source>
</evidence>
<dbReference type="NCBIfam" id="TIGR00176">
    <property type="entry name" value="mobB"/>
    <property type="match status" value="1"/>
</dbReference>
<dbReference type="InterPro" id="IPR052539">
    <property type="entry name" value="MGD_biosynthesis_adapter"/>
</dbReference>
<gene>
    <name evidence="2" type="primary">mobB</name>
    <name evidence="2" type="ORF">MW290_24915</name>
</gene>
<dbReference type="Proteomes" id="UP001056201">
    <property type="component" value="Chromosome 2"/>
</dbReference>
<dbReference type="PANTHER" id="PTHR40072:SF1">
    <property type="entry name" value="MOLYBDOPTERIN-GUANINE DINUCLEOTIDE BIOSYNTHESIS ADAPTER PROTEIN"/>
    <property type="match status" value="1"/>
</dbReference>
<dbReference type="RefSeq" id="WP_250197041.1">
    <property type="nucleotide sequence ID" value="NZ_CP097636.1"/>
</dbReference>
<evidence type="ECO:0000313" key="2">
    <source>
        <dbReference type="EMBL" id="URI08821.1"/>
    </source>
</evidence>
<dbReference type="InterPro" id="IPR027417">
    <property type="entry name" value="P-loop_NTPase"/>
</dbReference>
<feature type="domain" description="Molybdopterin-guanine dinucleotide biosynthesis protein B (MobB)" evidence="1">
    <location>
        <begin position="13"/>
        <end position="146"/>
    </location>
</feature>
<organism evidence="2 3">
    <name type="scientific">Aquincola tertiaricarbonis</name>
    <dbReference type="NCBI Taxonomy" id="391953"/>
    <lineage>
        <taxon>Bacteria</taxon>
        <taxon>Pseudomonadati</taxon>
        <taxon>Pseudomonadota</taxon>
        <taxon>Betaproteobacteria</taxon>
        <taxon>Burkholderiales</taxon>
        <taxon>Sphaerotilaceae</taxon>
        <taxon>Aquincola</taxon>
    </lineage>
</organism>
<evidence type="ECO:0000259" key="1">
    <source>
        <dbReference type="Pfam" id="PF03205"/>
    </source>
</evidence>
<dbReference type="SUPFAM" id="SSF52540">
    <property type="entry name" value="P-loop containing nucleoside triphosphate hydrolases"/>
    <property type="match status" value="1"/>
</dbReference>
<dbReference type="Gene3D" id="3.40.50.300">
    <property type="entry name" value="P-loop containing nucleotide triphosphate hydrolases"/>
    <property type="match status" value="1"/>
</dbReference>
<dbReference type="PANTHER" id="PTHR40072">
    <property type="entry name" value="MOLYBDOPTERIN-GUANINE DINUCLEOTIDE BIOSYNTHESIS ADAPTER PROTEIN-RELATED"/>
    <property type="match status" value="1"/>
</dbReference>
<protein>
    <submittedName>
        <fullName evidence="2">Molybdopterin-guanine dinucleotide biosynthesis protein B</fullName>
    </submittedName>
</protein>
<dbReference type="Pfam" id="PF03205">
    <property type="entry name" value="MobB"/>
    <property type="match status" value="1"/>
</dbReference>